<dbReference type="Pfam" id="PF01590">
    <property type="entry name" value="GAF"/>
    <property type="match status" value="1"/>
</dbReference>
<dbReference type="Pfam" id="PF13581">
    <property type="entry name" value="HATPase_c_2"/>
    <property type="match status" value="1"/>
</dbReference>
<dbReference type="InterPro" id="IPR029016">
    <property type="entry name" value="GAF-like_dom_sf"/>
</dbReference>
<accession>D9WU40</accession>
<dbReference type="InterPro" id="IPR052016">
    <property type="entry name" value="Bact_Sigma-Reg"/>
</dbReference>
<dbReference type="CDD" id="cd16936">
    <property type="entry name" value="HATPase_RsbW-like"/>
    <property type="match status" value="1"/>
</dbReference>
<reference evidence="3 4" key="1">
    <citation type="submission" date="2009-02" db="EMBL/GenBank/DDBJ databases">
        <title>Annotation of Streptomyces hygroscopicus strain ATCC 53653.</title>
        <authorList>
            <consortium name="The Broad Institute Genome Sequencing Platform"/>
            <consortium name="Broad Institute Microbial Sequencing Center"/>
            <person name="Fischbach M."/>
            <person name="Godfrey P."/>
            <person name="Ward D."/>
            <person name="Young S."/>
            <person name="Zeng Q."/>
            <person name="Koehrsen M."/>
            <person name="Alvarado L."/>
            <person name="Berlin A.M."/>
            <person name="Bochicchio J."/>
            <person name="Borenstein D."/>
            <person name="Chapman S.B."/>
            <person name="Chen Z."/>
            <person name="Engels R."/>
            <person name="Freedman E."/>
            <person name="Gellesch M."/>
            <person name="Goldberg J."/>
            <person name="Griggs A."/>
            <person name="Gujja S."/>
            <person name="Heilman E.R."/>
            <person name="Heiman D.I."/>
            <person name="Hepburn T.A."/>
            <person name="Howarth C."/>
            <person name="Jen D."/>
            <person name="Larson L."/>
            <person name="Lewis B."/>
            <person name="Mehta T."/>
            <person name="Park D."/>
            <person name="Pearson M."/>
            <person name="Richards J."/>
            <person name="Roberts A."/>
            <person name="Saif S."/>
            <person name="Shea T.D."/>
            <person name="Shenoy N."/>
            <person name="Sisk P."/>
            <person name="Stolte C."/>
            <person name="Sykes S.N."/>
            <person name="Thomson T."/>
            <person name="Walk T."/>
            <person name="White J."/>
            <person name="Yandava C."/>
            <person name="Straight P."/>
            <person name="Clardy J."/>
            <person name="Hung D."/>
            <person name="Kolter R."/>
            <person name="Mekalanos J."/>
            <person name="Walker S."/>
            <person name="Walsh C.T."/>
            <person name="Wieland-Brown L.C."/>
            <person name="Haas B."/>
            <person name="Nusbaum C."/>
            <person name="Birren B."/>
        </authorList>
    </citation>
    <scope>NUCLEOTIDE SEQUENCE [LARGE SCALE GENOMIC DNA]</scope>
    <source>
        <strain evidence="3 4">ATCC 53653</strain>
    </source>
</reference>
<organism evidence="3 4">
    <name type="scientific">Streptomyces himastatinicus ATCC 53653</name>
    <dbReference type="NCBI Taxonomy" id="457427"/>
    <lineage>
        <taxon>Bacteria</taxon>
        <taxon>Bacillati</taxon>
        <taxon>Actinomycetota</taxon>
        <taxon>Actinomycetes</taxon>
        <taxon>Kitasatosporales</taxon>
        <taxon>Streptomycetaceae</taxon>
        <taxon>Streptomyces</taxon>
        <taxon>Streptomyces violaceusniger group</taxon>
    </lineage>
</organism>
<name>D9WU40_9ACTN</name>
<feature type="non-terminal residue" evidence="3">
    <location>
        <position position="1"/>
    </location>
</feature>
<evidence type="ECO:0000259" key="2">
    <source>
        <dbReference type="SMART" id="SM00331"/>
    </source>
</evidence>
<dbReference type="SUPFAM" id="SSF55781">
    <property type="entry name" value="GAF domain-like"/>
    <property type="match status" value="1"/>
</dbReference>
<dbReference type="InterPro" id="IPR001932">
    <property type="entry name" value="PPM-type_phosphatase-like_dom"/>
</dbReference>
<dbReference type="STRING" id="457427.SSOG_02000"/>
<dbReference type="InterPro" id="IPR036890">
    <property type="entry name" value="HATPase_C_sf"/>
</dbReference>
<sequence>RGRTRRRGSSGCGGCWRRARPRFSGRMPGGACPRIRTGTPVFLASPRLAGRGRGERSLGTTFADVNQQIGPGERLDPVERRRVRGSGSTLDVMRTARELADAAVPRLADWVTVDLLETLLRGDEPGPFTGVVALRRAANQSIIEGAPEAVRQPGEVDFYPPYTPAVRCMATGRSARHRVTDRDMRDWLARDPARAEKFREYGFQSIMGVPVRARGMTLGITMFYRRTKDPFTEDDQLLAEELVARAAICLDNARRFDRERTAALSLQQSLLPRGTPAQAAVETASRYLPAGGRSGLAGDWFDVIPLSGARVALVVGDVVGHGISAAATMGRLRTAVRTLADVDLPPDELLTHLDDVVIRLAAETETGTESEAEAGGGDGGEPAILGATCTYAVYDPVARTCSVALAGHPPPAVVTPDGEARLLDLPAGPPLGLGGLPFEAVEVELPPGSLLALYTDGLLGFREPERELDGALAELCQTLTHRAPSLDALCDHVLGDLLPDHPADDAALLIARTRALGTDRFAVRDLAADPVTVASARSWASRRLDAWGLADASYITELVVSELVTNAIRHAEGPIQLRLIRDRTLICEVSDASSTAPHMRRARLSDEGGRGLLLVAQLTQRWGTRHTHTGKTIWCEQLVGAHP</sequence>
<dbReference type="Gene3D" id="3.60.40.10">
    <property type="entry name" value="PPM-type phosphatase domain"/>
    <property type="match status" value="1"/>
</dbReference>
<dbReference type="AlphaFoldDB" id="D9WU40"/>
<evidence type="ECO:0000313" key="4">
    <source>
        <dbReference type="Proteomes" id="UP000003963"/>
    </source>
</evidence>
<dbReference type="GO" id="GO:0016791">
    <property type="term" value="F:phosphatase activity"/>
    <property type="evidence" value="ECO:0007669"/>
    <property type="project" value="TreeGrafter"/>
</dbReference>
<dbReference type="Proteomes" id="UP000003963">
    <property type="component" value="Unassembled WGS sequence"/>
</dbReference>
<dbReference type="HOGENOM" id="CLU_000445_43_3_11"/>
<evidence type="ECO:0000256" key="1">
    <source>
        <dbReference type="ARBA" id="ARBA00022801"/>
    </source>
</evidence>
<dbReference type="PANTHER" id="PTHR43156">
    <property type="entry name" value="STAGE II SPORULATION PROTEIN E-RELATED"/>
    <property type="match status" value="1"/>
</dbReference>
<dbReference type="PANTHER" id="PTHR43156:SF2">
    <property type="entry name" value="STAGE II SPORULATION PROTEIN E"/>
    <property type="match status" value="1"/>
</dbReference>
<dbReference type="FunFam" id="3.30.565.10:FF:000028">
    <property type="entry name" value="PAS sensor protein"/>
    <property type="match status" value="1"/>
</dbReference>
<protein>
    <submittedName>
        <fullName evidence="3">Putative membrane protein</fullName>
    </submittedName>
</protein>
<dbReference type="Gene3D" id="3.30.450.40">
    <property type="match status" value="1"/>
</dbReference>
<keyword evidence="4" id="KW-1185">Reference proteome</keyword>
<dbReference type="InterPro" id="IPR036457">
    <property type="entry name" value="PPM-type-like_dom_sf"/>
</dbReference>
<dbReference type="SUPFAM" id="SSF55874">
    <property type="entry name" value="ATPase domain of HSP90 chaperone/DNA topoisomerase II/histidine kinase"/>
    <property type="match status" value="1"/>
</dbReference>
<proteinExistence type="predicted"/>
<gene>
    <name evidence="3" type="ORF">SSOG_02000</name>
</gene>
<dbReference type="Pfam" id="PF07228">
    <property type="entry name" value="SpoIIE"/>
    <property type="match status" value="1"/>
</dbReference>
<dbReference type="SUPFAM" id="SSF81606">
    <property type="entry name" value="PP2C-like"/>
    <property type="match status" value="1"/>
</dbReference>
<evidence type="ECO:0000313" key="3">
    <source>
        <dbReference type="EMBL" id="EFL22288.1"/>
    </source>
</evidence>
<dbReference type="FunFam" id="3.60.40.10:FF:000031">
    <property type="entry name" value="PAS sensor protein"/>
    <property type="match status" value="1"/>
</dbReference>
<keyword evidence="1" id="KW-0378">Hydrolase</keyword>
<dbReference type="FunFam" id="3.30.450.40:FF:000035">
    <property type="entry name" value="PAS sensor protein"/>
    <property type="match status" value="1"/>
</dbReference>
<dbReference type="EMBL" id="GG657754">
    <property type="protein sequence ID" value="EFL22288.1"/>
    <property type="molecule type" value="Genomic_DNA"/>
</dbReference>
<dbReference type="InterPro" id="IPR003594">
    <property type="entry name" value="HATPase_dom"/>
</dbReference>
<dbReference type="SMART" id="SM00331">
    <property type="entry name" value="PP2C_SIG"/>
    <property type="match status" value="1"/>
</dbReference>
<feature type="domain" description="PPM-type phosphatase" evidence="2">
    <location>
        <begin position="281"/>
        <end position="513"/>
    </location>
</feature>
<dbReference type="InterPro" id="IPR003018">
    <property type="entry name" value="GAF"/>
</dbReference>
<dbReference type="Gene3D" id="3.30.565.10">
    <property type="entry name" value="Histidine kinase-like ATPase, C-terminal domain"/>
    <property type="match status" value="1"/>
</dbReference>